<evidence type="ECO:0000313" key="7">
    <source>
        <dbReference type="Proteomes" id="UP001159427"/>
    </source>
</evidence>
<dbReference type="PROSITE" id="PS50292">
    <property type="entry name" value="PEROXIDASE_3"/>
    <property type="match status" value="1"/>
</dbReference>
<dbReference type="EMBL" id="CALNXI010001502">
    <property type="protein sequence ID" value="CAH3170831.1"/>
    <property type="molecule type" value="Genomic_DNA"/>
</dbReference>
<name>A0ABN8QWA5_9CNID</name>
<dbReference type="PANTHER" id="PTHR11475">
    <property type="entry name" value="OXIDASE/PEROXIDASE"/>
    <property type="match status" value="1"/>
</dbReference>
<feature type="region of interest" description="Disordered" evidence="4">
    <location>
        <begin position="87"/>
        <end position="110"/>
    </location>
</feature>
<evidence type="ECO:0000256" key="4">
    <source>
        <dbReference type="SAM" id="MobiDB-lite"/>
    </source>
</evidence>
<dbReference type="InterPro" id="IPR010255">
    <property type="entry name" value="Haem_peroxidase_sf"/>
</dbReference>
<keyword evidence="2" id="KW-0964">Secreted</keyword>
<comment type="caution">
    <text evidence="6">The sequence shown here is derived from an EMBL/GenBank/DDBJ whole genome shotgun (WGS) entry which is preliminary data.</text>
</comment>
<feature type="non-terminal residue" evidence="6">
    <location>
        <position position="1"/>
    </location>
</feature>
<dbReference type="PANTHER" id="PTHR11475:SF4">
    <property type="entry name" value="CHORION PEROXIDASE"/>
    <property type="match status" value="1"/>
</dbReference>
<feature type="signal peptide" evidence="5">
    <location>
        <begin position="1"/>
        <end position="17"/>
    </location>
</feature>
<evidence type="ECO:0000313" key="6">
    <source>
        <dbReference type="EMBL" id="CAH3170831.1"/>
    </source>
</evidence>
<organism evidence="6 7">
    <name type="scientific">Porites evermanni</name>
    <dbReference type="NCBI Taxonomy" id="104178"/>
    <lineage>
        <taxon>Eukaryota</taxon>
        <taxon>Metazoa</taxon>
        <taxon>Cnidaria</taxon>
        <taxon>Anthozoa</taxon>
        <taxon>Hexacorallia</taxon>
        <taxon>Scleractinia</taxon>
        <taxon>Fungiina</taxon>
        <taxon>Poritidae</taxon>
        <taxon>Porites</taxon>
    </lineage>
</organism>
<comment type="subcellular location">
    <subcellularLocation>
        <location evidence="1">Secreted</location>
    </subcellularLocation>
</comment>
<sequence>FIVAFRLLLSIFLTGFAYEVRQVSSSNEAAQQTLDTLELTNCRDELKDRLACLRYNYRTINGSCNNLCNITQGATGRPLRRFRNLGAEYEPPNDQPRSKTVNNQPLPNPRRISRVVFRSNNRDVNGIRPDFTHITMTWGQFLDHDVTLTELTPNVECGGNDEPCVTNNDDCIGIPLNGNNGNDRLEFNLTAECIPLRRSLRVDSQQVNEITSYIDASQVYGSDEALALRLRDTKANLGFLDVSPYINTNDRPRLPDAEAEAFCRSTDRSSRPCFLAGDIRVNENHALMAMHLLWVREHNRIAKVLHVLNPHWDDERLYQEARKIVGAEIQHITYNEWLVVLFPSRELRRQNGLLLEPKGSFFTQYDPTINAEMFNSFSTAAFRMGHTLIRDTFALLSPNFNRTAFDSPNELDTRDFFNPDRFYQLGDNAYGGILLGLLRNFARNFDANFVPAVRERLIIEGPNFDGIVGDLAAVNIQRGRDHGLPAYVKFREACGGKPAYSFADIADTVTDAQIIRLMDVYGANGVQDVDLFAGGISERQQPGSVLGFTFTCIMTEQFRNSRVGDRFWYERDDHQTGFTIEQLDQIRHTSLAKVICDNTDDVRRIHPWVFLHRDAAQAQGINNNAVFCDDLPFADLTVFKDGEYILFINCQ</sequence>
<evidence type="ECO:0000256" key="1">
    <source>
        <dbReference type="ARBA" id="ARBA00004613"/>
    </source>
</evidence>
<dbReference type="Proteomes" id="UP001159427">
    <property type="component" value="Unassembled WGS sequence"/>
</dbReference>
<dbReference type="PRINTS" id="PR00457">
    <property type="entry name" value="ANPEROXIDASE"/>
</dbReference>
<keyword evidence="5" id="KW-0732">Signal</keyword>
<accession>A0ABN8QWA5</accession>
<keyword evidence="3" id="KW-0325">Glycoprotein</keyword>
<evidence type="ECO:0000256" key="3">
    <source>
        <dbReference type="ARBA" id="ARBA00023180"/>
    </source>
</evidence>
<feature type="chain" id="PRO_5046766040" description="Peroxidase" evidence="5">
    <location>
        <begin position="18"/>
        <end position="651"/>
    </location>
</feature>
<gene>
    <name evidence="6" type="ORF">PEVE_00007587</name>
</gene>
<dbReference type="SUPFAM" id="SSF48113">
    <property type="entry name" value="Heme-dependent peroxidases"/>
    <property type="match status" value="1"/>
</dbReference>
<dbReference type="InterPro" id="IPR037120">
    <property type="entry name" value="Haem_peroxidase_sf_animal"/>
</dbReference>
<reference evidence="6 7" key="1">
    <citation type="submission" date="2022-05" db="EMBL/GenBank/DDBJ databases">
        <authorList>
            <consortium name="Genoscope - CEA"/>
            <person name="William W."/>
        </authorList>
    </citation>
    <scope>NUCLEOTIDE SEQUENCE [LARGE SCALE GENOMIC DNA]</scope>
</reference>
<dbReference type="Pfam" id="PF03098">
    <property type="entry name" value="An_peroxidase"/>
    <property type="match status" value="1"/>
</dbReference>
<dbReference type="InterPro" id="IPR019791">
    <property type="entry name" value="Haem_peroxidase_animal"/>
</dbReference>
<evidence type="ECO:0008006" key="8">
    <source>
        <dbReference type="Google" id="ProtNLM"/>
    </source>
</evidence>
<dbReference type="CDD" id="cd09823">
    <property type="entry name" value="peroxinectin_like"/>
    <property type="match status" value="1"/>
</dbReference>
<evidence type="ECO:0000256" key="2">
    <source>
        <dbReference type="ARBA" id="ARBA00022525"/>
    </source>
</evidence>
<proteinExistence type="predicted"/>
<dbReference type="Gene3D" id="1.10.640.10">
    <property type="entry name" value="Haem peroxidase domain superfamily, animal type"/>
    <property type="match status" value="1"/>
</dbReference>
<evidence type="ECO:0000256" key="5">
    <source>
        <dbReference type="SAM" id="SignalP"/>
    </source>
</evidence>
<protein>
    <recommendedName>
        <fullName evidence="8">Peroxidase</fullName>
    </recommendedName>
</protein>
<keyword evidence="7" id="KW-1185">Reference proteome</keyword>